<dbReference type="EMBL" id="ML208268">
    <property type="protein sequence ID" value="TFK74355.1"/>
    <property type="molecule type" value="Genomic_DNA"/>
</dbReference>
<accession>A0ACD3B944</accession>
<reference evidence="1 2" key="1">
    <citation type="journal article" date="2019" name="Nat. Ecol. Evol.">
        <title>Megaphylogeny resolves global patterns of mushroom evolution.</title>
        <authorList>
            <person name="Varga T."/>
            <person name="Krizsan K."/>
            <person name="Foldi C."/>
            <person name="Dima B."/>
            <person name="Sanchez-Garcia M."/>
            <person name="Sanchez-Ramirez S."/>
            <person name="Szollosi G.J."/>
            <person name="Szarkandi J.G."/>
            <person name="Papp V."/>
            <person name="Albert L."/>
            <person name="Andreopoulos W."/>
            <person name="Angelini C."/>
            <person name="Antonin V."/>
            <person name="Barry K.W."/>
            <person name="Bougher N.L."/>
            <person name="Buchanan P."/>
            <person name="Buyck B."/>
            <person name="Bense V."/>
            <person name="Catcheside P."/>
            <person name="Chovatia M."/>
            <person name="Cooper J."/>
            <person name="Damon W."/>
            <person name="Desjardin D."/>
            <person name="Finy P."/>
            <person name="Geml J."/>
            <person name="Haridas S."/>
            <person name="Hughes K."/>
            <person name="Justo A."/>
            <person name="Karasinski D."/>
            <person name="Kautmanova I."/>
            <person name="Kiss B."/>
            <person name="Kocsube S."/>
            <person name="Kotiranta H."/>
            <person name="LaButti K.M."/>
            <person name="Lechner B.E."/>
            <person name="Liimatainen K."/>
            <person name="Lipzen A."/>
            <person name="Lukacs Z."/>
            <person name="Mihaltcheva S."/>
            <person name="Morgado L.N."/>
            <person name="Niskanen T."/>
            <person name="Noordeloos M.E."/>
            <person name="Ohm R.A."/>
            <person name="Ortiz-Santana B."/>
            <person name="Ovrebo C."/>
            <person name="Racz N."/>
            <person name="Riley R."/>
            <person name="Savchenko A."/>
            <person name="Shiryaev A."/>
            <person name="Soop K."/>
            <person name="Spirin V."/>
            <person name="Szebenyi C."/>
            <person name="Tomsovsky M."/>
            <person name="Tulloss R.E."/>
            <person name="Uehling J."/>
            <person name="Grigoriev I.V."/>
            <person name="Vagvolgyi C."/>
            <person name="Papp T."/>
            <person name="Martin F.M."/>
            <person name="Miettinen O."/>
            <person name="Hibbett D.S."/>
            <person name="Nagy L.G."/>
        </authorList>
    </citation>
    <scope>NUCLEOTIDE SEQUENCE [LARGE SCALE GENOMIC DNA]</scope>
    <source>
        <strain evidence="1 2">NL-1719</strain>
    </source>
</reference>
<sequence length="837" mass="93538">MPSFWSFSTRALSKNAAFRPSISFAPPVNLFSRFSISPTSRPSLFRAISSATLLKPQHTDNSINTSNSNISPPLPPPQSSRTAAKAVRSALQTHNLDQAYTLVNDLRYSGLRERHQSERASTYHGSKKSQNTYLPFSGDISPRLPAHCLLHGLIRLGLTKKASVLATEMMSGGLRLHRSSLDLLISKLSAAPSPSLLRKNPPKTCSIVPARTGTLFKLVGQVKSKGTRDALKLLLTARQYRQHRTDGMYELLLCACIINGEIILASLLFGLYLRETQFQHKLTGCLDSAVGIDSQVATIGPLTRYTRSKDFDYRCTMHFHNLLYPIGLVLSKSPSATNAEERTAAIQTLANLAMLLQTRQLSISAISPLLRILYDYAPSDVEVVVRGVKGELKTVNAYSYFQSVLSGLIKRLPSSTAPVTSSGHNPTRPQDNLIPLSLESYNSLLHYALRHRFNPTWGLSILDHMTTKRQPPLKPDTTTFNILLRSGTLLRRNDISQMTLQHFAPLGDSNPAPPEPFSAGIVGLKEARWESDNFTLNAYLSYLNAIGRPDLVLDMLLQLFPGFLDALKPPYSKDPPQQWLDCGVQLGPYFFTIAITALRNHGRFFVATCFWKVAKHCEQASNTDSADGEPWYLPVHAYTTMIQAHLAQAKCIAGRANRLSFHREKRSSNRLPVAHLIKAFKKLVDCITALYRELKERSESRSPKVQLDARLFNAVLNTLAPGPSKPLHQCAEELGVAEMKFANQGVLPDKWTPILHEVGQDIVKNGHALPSGLLPLYVGRWVNCNAREMFKLSVQSRTRTRFSTLRIPTRKTRGLYVWRRTRRRRRVCGEVNYCLVK</sequence>
<proteinExistence type="predicted"/>
<dbReference type="Proteomes" id="UP000308600">
    <property type="component" value="Unassembled WGS sequence"/>
</dbReference>
<keyword evidence="2" id="KW-1185">Reference proteome</keyword>
<gene>
    <name evidence="1" type="ORF">BDN72DRAFT_955704</name>
</gene>
<organism evidence="1 2">
    <name type="scientific">Pluteus cervinus</name>
    <dbReference type="NCBI Taxonomy" id="181527"/>
    <lineage>
        <taxon>Eukaryota</taxon>
        <taxon>Fungi</taxon>
        <taxon>Dikarya</taxon>
        <taxon>Basidiomycota</taxon>
        <taxon>Agaricomycotina</taxon>
        <taxon>Agaricomycetes</taxon>
        <taxon>Agaricomycetidae</taxon>
        <taxon>Agaricales</taxon>
        <taxon>Pluteineae</taxon>
        <taxon>Pluteaceae</taxon>
        <taxon>Pluteus</taxon>
    </lineage>
</organism>
<name>A0ACD3B944_9AGAR</name>
<evidence type="ECO:0000313" key="2">
    <source>
        <dbReference type="Proteomes" id="UP000308600"/>
    </source>
</evidence>
<evidence type="ECO:0000313" key="1">
    <source>
        <dbReference type="EMBL" id="TFK74355.1"/>
    </source>
</evidence>
<protein>
    <submittedName>
        <fullName evidence="1">Uncharacterized protein</fullName>
    </submittedName>
</protein>